<keyword evidence="1" id="KW-0349">Heme</keyword>
<keyword evidence="3" id="KW-0408">Iron</keyword>
<keyword evidence="4" id="KW-0472">Membrane</keyword>
<dbReference type="PANTHER" id="PTHR24305">
    <property type="entry name" value="CYTOCHROME P450"/>
    <property type="match status" value="1"/>
</dbReference>
<keyword evidence="2" id="KW-0479">Metal-binding</keyword>
<dbReference type="InterPro" id="IPR001128">
    <property type="entry name" value="Cyt_P450"/>
</dbReference>
<dbReference type="InterPro" id="IPR002401">
    <property type="entry name" value="Cyt_P450_E_grp-I"/>
</dbReference>
<dbReference type="PRINTS" id="PR00385">
    <property type="entry name" value="P450"/>
</dbReference>
<evidence type="ECO:0000256" key="3">
    <source>
        <dbReference type="ARBA" id="ARBA00023004"/>
    </source>
</evidence>
<dbReference type="Pfam" id="PF00067">
    <property type="entry name" value="p450"/>
    <property type="match status" value="1"/>
</dbReference>
<dbReference type="SUPFAM" id="SSF48264">
    <property type="entry name" value="Cytochrome P450"/>
    <property type="match status" value="1"/>
</dbReference>
<dbReference type="Proteomes" id="UP000294003">
    <property type="component" value="Unassembled WGS sequence"/>
</dbReference>
<feature type="transmembrane region" description="Helical" evidence="4">
    <location>
        <begin position="58"/>
        <end position="79"/>
    </location>
</feature>
<protein>
    <submittedName>
        <fullName evidence="5">Uncharacterized protein</fullName>
    </submittedName>
</protein>
<evidence type="ECO:0000313" key="5">
    <source>
        <dbReference type="EMBL" id="RYO75449.1"/>
    </source>
</evidence>
<gene>
    <name evidence="5" type="ORF">DL762_009987</name>
</gene>
<keyword evidence="4" id="KW-1133">Transmembrane helix</keyword>
<proteinExistence type="predicted"/>
<dbReference type="CDD" id="cd11051">
    <property type="entry name" value="CYP59-like"/>
    <property type="match status" value="1"/>
</dbReference>
<evidence type="ECO:0000256" key="1">
    <source>
        <dbReference type="ARBA" id="ARBA00022617"/>
    </source>
</evidence>
<evidence type="ECO:0000313" key="6">
    <source>
        <dbReference type="Proteomes" id="UP000294003"/>
    </source>
</evidence>
<reference evidence="5 6" key="1">
    <citation type="submission" date="2018-06" db="EMBL/GenBank/DDBJ databases">
        <title>Complete Genomes of Monosporascus.</title>
        <authorList>
            <person name="Robinson A.J."/>
            <person name="Natvig D.O."/>
        </authorList>
    </citation>
    <scope>NUCLEOTIDE SEQUENCE [LARGE SCALE GENOMIC DNA]</scope>
    <source>
        <strain evidence="5 6">CBS 609.92</strain>
    </source>
</reference>
<keyword evidence="6" id="KW-1185">Reference proteome</keyword>
<dbReference type="PRINTS" id="PR00463">
    <property type="entry name" value="EP450I"/>
</dbReference>
<organism evidence="5 6">
    <name type="scientific">Monosporascus cannonballus</name>
    <dbReference type="NCBI Taxonomy" id="155416"/>
    <lineage>
        <taxon>Eukaryota</taxon>
        <taxon>Fungi</taxon>
        <taxon>Dikarya</taxon>
        <taxon>Ascomycota</taxon>
        <taxon>Pezizomycotina</taxon>
        <taxon>Sordariomycetes</taxon>
        <taxon>Xylariomycetidae</taxon>
        <taxon>Xylariales</taxon>
        <taxon>Xylariales incertae sedis</taxon>
        <taxon>Monosporascus</taxon>
    </lineage>
</organism>
<sequence>MHSALCLTSFGALKPTVIPHIIPNDFLYTVLNSSDCCNLGQVMAQSLVDFSVAGSLGMAARALGYLALLGLAVFFVRLYQIRMMFRRVQKEHGIEFPEVASAGLLYMDPWPISFPMVAVFDPDMIAQFTQIQSLPKFWAQGQGEFKHFTGGRDLVHLEGQEWKAARSMFNPGFSAKNLLSLIPSFIEEALVFKERLKKAAASGDVVRLESYTTDLTFDIIGRAVLGTRLNAQVKPHPITETMTKQLQLIYFALNLRKELNPLRLIKHWIYNSRIRSALLPFIQDTVHNYEKIEGPKTILTLALKSYVNEVQDYSARGSIPPEFIESVVRNIKIFLFAGHDTTASTLAFSYYYLSQHPDKAAKVRAEHDEVLGADAAAAAERISADPTLLNRLPYTSGVIKETLRLNPPVSGSIRQGPADFFLTNPRTGVRYPAGQGFMLHAAGAALHRDAAHWRDPHAFVPERWLVRDEADPYYPGRNAWRPFEMGPRNCIGQELAQLEMRLVLALTVREFDFEDMYPADAPTFFGYKGYQVEFPDYVATGHIKDKYPVKVKPRY</sequence>
<dbReference type="Gene3D" id="1.10.630.10">
    <property type="entry name" value="Cytochrome P450"/>
    <property type="match status" value="1"/>
</dbReference>
<keyword evidence="4" id="KW-0812">Transmembrane</keyword>
<accession>A0ABY0GS62</accession>
<dbReference type="PANTHER" id="PTHR24305:SF222">
    <property type="entry name" value="CYTOCHROME P450 MONOOXYGENASE STCS"/>
    <property type="match status" value="1"/>
</dbReference>
<dbReference type="InterPro" id="IPR036396">
    <property type="entry name" value="Cyt_P450_sf"/>
</dbReference>
<dbReference type="InterPro" id="IPR050121">
    <property type="entry name" value="Cytochrome_P450_monoxygenase"/>
</dbReference>
<evidence type="ECO:0000256" key="4">
    <source>
        <dbReference type="SAM" id="Phobius"/>
    </source>
</evidence>
<comment type="caution">
    <text evidence="5">The sequence shown here is derived from an EMBL/GenBank/DDBJ whole genome shotgun (WGS) entry which is preliminary data.</text>
</comment>
<evidence type="ECO:0000256" key="2">
    <source>
        <dbReference type="ARBA" id="ARBA00022723"/>
    </source>
</evidence>
<dbReference type="EMBL" id="QJNS01000703">
    <property type="protein sequence ID" value="RYO75449.1"/>
    <property type="molecule type" value="Genomic_DNA"/>
</dbReference>
<name>A0ABY0GS62_9PEZI</name>